<comment type="function">
    <text evidence="1">Secreted metalloproteinase that allows assimilation of proteinaceous substrates.</text>
</comment>
<dbReference type="PANTHER" id="PTHR47466">
    <property type="match status" value="1"/>
</dbReference>
<evidence type="ECO:0000256" key="5">
    <source>
        <dbReference type="ARBA" id="ARBA00022729"/>
    </source>
</evidence>
<keyword evidence="13" id="KW-1185">Reference proteome</keyword>
<keyword evidence="10" id="KW-0472">Membrane</keyword>
<proteinExistence type="inferred from homology"/>
<keyword evidence="10" id="KW-0812">Transmembrane</keyword>
<gene>
    <name evidence="12" type="ORF">VFPPC_02123</name>
</gene>
<dbReference type="Proteomes" id="UP000078397">
    <property type="component" value="Unassembled WGS sequence"/>
</dbReference>
<dbReference type="OrthoDB" id="536211at2759"/>
<reference evidence="12 13" key="1">
    <citation type="journal article" date="2016" name="PLoS Pathog.">
        <title>Biosynthesis of antibiotic leucinostatins in bio-control fungus Purpureocillium lilacinum and their inhibition on phytophthora revealed by genome mining.</title>
        <authorList>
            <person name="Wang G."/>
            <person name="Liu Z."/>
            <person name="Lin R."/>
            <person name="Li E."/>
            <person name="Mao Z."/>
            <person name="Ling J."/>
            <person name="Yang Y."/>
            <person name="Yin W.B."/>
            <person name="Xie B."/>
        </authorList>
    </citation>
    <scope>NUCLEOTIDE SEQUENCE [LARGE SCALE GENOMIC DNA]</scope>
    <source>
        <strain evidence="12">170</strain>
    </source>
</reference>
<name>A0A179F6L9_METCM</name>
<evidence type="ECO:0000313" key="13">
    <source>
        <dbReference type="Proteomes" id="UP000078397"/>
    </source>
</evidence>
<organism evidence="12 13">
    <name type="scientific">Pochonia chlamydosporia 170</name>
    <dbReference type="NCBI Taxonomy" id="1380566"/>
    <lineage>
        <taxon>Eukaryota</taxon>
        <taxon>Fungi</taxon>
        <taxon>Dikarya</taxon>
        <taxon>Ascomycota</taxon>
        <taxon>Pezizomycotina</taxon>
        <taxon>Sordariomycetes</taxon>
        <taxon>Hypocreomycetidae</taxon>
        <taxon>Hypocreales</taxon>
        <taxon>Clavicipitaceae</taxon>
        <taxon>Pochonia</taxon>
    </lineage>
</organism>
<dbReference type="InterPro" id="IPR008754">
    <property type="entry name" value="Peptidase_M43"/>
</dbReference>
<dbReference type="GO" id="GO:0046872">
    <property type="term" value="F:metal ion binding"/>
    <property type="evidence" value="ECO:0007669"/>
    <property type="project" value="UniProtKB-KW"/>
</dbReference>
<dbReference type="PANTHER" id="PTHR47466:SF1">
    <property type="entry name" value="METALLOPROTEASE MEP1 (AFU_ORTHOLOGUE AFUA_1G07730)-RELATED"/>
    <property type="match status" value="1"/>
</dbReference>
<keyword evidence="9" id="KW-1015">Disulfide bond</keyword>
<dbReference type="Gene3D" id="3.40.390.10">
    <property type="entry name" value="Collagenase (Catalytic Domain)"/>
    <property type="match status" value="1"/>
</dbReference>
<evidence type="ECO:0000256" key="7">
    <source>
        <dbReference type="ARBA" id="ARBA00022833"/>
    </source>
</evidence>
<dbReference type="GO" id="GO:0006508">
    <property type="term" value="P:proteolysis"/>
    <property type="evidence" value="ECO:0007669"/>
    <property type="project" value="UniProtKB-KW"/>
</dbReference>
<keyword evidence="8 12" id="KW-0482">Metalloprotease</keyword>
<keyword evidence="10" id="KW-1133">Transmembrane helix</keyword>
<accession>A0A179F6L9</accession>
<dbReference type="SUPFAM" id="SSF55486">
    <property type="entry name" value="Metalloproteases ('zincins'), catalytic domain"/>
    <property type="match status" value="1"/>
</dbReference>
<evidence type="ECO:0000256" key="10">
    <source>
        <dbReference type="SAM" id="Phobius"/>
    </source>
</evidence>
<comment type="similarity">
    <text evidence="2">Belongs to the peptidase M43B family.</text>
</comment>
<evidence type="ECO:0000313" key="12">
    <source>
        <dbReference type="EMBL" id="OAQ61106.1"/>
    </source>
</evidence>
<sequence>MTLLFLASSGHRGNHIIKLILGRPILVDNKPFSPPSMQGSDGNNILNTNQSVEDVDCQNYKCASVCCSNVDEFILTSNLVSLASLNRKIFQTIYTSNMMIYTALVLAGLAATAMGATLGDRPMPFGCGTGRPSQEFVDASKEMQTSEAGLTFRGEVARAEIIVDTYVHVVAKDETENGGYLSAETIEKQIKVLNDNYAPSGISFVHKNSSWTIDTNWTYDGDETAMKESLRQGTYKDLNLYFLNKLSGPPGVLGYCHFPTDAAPGSEDFIIDGCSLHVGTVPGGSIPEFNLGKTATHEVGHWFGLLHTFDGRDCAGPGDYVDDTPAQNSPTSGCPVGRDSCPNQPGLDPIHNYMDYSSDACYEEFTAGQTNRMKSSWTKYRANN</sequence>
<feature type="domain" description="Peptidase M43 pregnancy-associated plasma-A" evidence="11">
    <location>
        <begin position="292"/>
        <end position="375"/>
    </location>
</feature>
<dbReference type="GeneID" id="28845822"/>
<evidence type="ECO:0000256" key="8">
    <source>
        <dbReference type="ARBA" id="ARBA00023049"/>
    </source>
</evidence>
<evidence type="ECO:0000256" key="4">
    <source>
        <dbReference type="ARBA" id="ARBA00022723"/>
    </source>
</evidence>
<evidence type="ECO:0000256" key="6">
    <source>
        <dbReference type="ARBA" id="ARBA00022801"/>
    </source>
</evidence>
<evidence type="ECO:0000256" key="3">
    <source>
        <dbReference type="ARBA" id="ARBA00022670"/>
    </source>
</evidence>
<comment type="caution">
    <text evidence="12">The sequence shown here is derived from an EMBL/GenBank/DDBJ whole genome shotgun (WGS) entry which is preliminary data.</text>
</comment>
<keyword evidence="4" id="KW-0479">Metal-binding</keyword>
<feature type="transmembrane region" description="Helical" evidence="10">
    <location>
        <begin position="98"/>
        <end position="118"/>
    </location>
</feature>
<evidence type="ECO:0000256" key="1">
    <source>
        <dbReference type="ARBA" id="ARBA00003174"/>
    </source>
</evidence>
<dbReference type="GO" id="GO:0008237">
    <property type="term" value="F:metallopeptidase activity"/>
    <property type="evidence" value="ECO:0007669"/>
    <property type="project" value="UniProtKB-KW"/>
</dbReference>
<keyword evidence="6" id="KW-0378">Hydrolase</keyword>
<evidence type="ECO:0000259" key="11">
    <source>
        <dbReference type="Pfam" id="PF05572"/>
    </source>
</evidence>
<dbReference type="AlphaFoldDB" id="A0A179F6L9"/>
<dbReference type="Pfam" id="PF05572">
    <property type="entry name" value="Peptidase_M43"/>
    <property type="match status" value="1"/>
</dbReference>
<keyword evidence="5" id="KW-0732">Signal</keyword>
<keyword evidence="7" id="KW-0862">Zinc</keyword>
<keyword evidence="3" id="KW-0645">Protease</keyword>
<dbReference type="EMBL" id="LSBJ02000001">
    <property type="protein sequence ID" value="OAQ61106.1"/>
    <property type="molecule type" value="Genomic_DNA"/>
</dbReference>
<dbReference type="RefSeq" id="XP_018138915.1">
    <property type="nucleotide sequence ID" value="XM_018281828.1"/>
</dbReference>
<evidence type="ECO:0000256" key="2">
    <source>
        <dbReference type="ARBA" id="ARBA00008721"/>
    </source>
</evidence>
<dbReference type="STRING" id="1380566.A0A179F6L9"/>
<dbReference type="CDD" id="cd04275">
    <property type="entry name" value="ZnMc_pappalysin_like"/>
    <property type="match status" value="1"/>
</dbReference>
<evidence type="ECO:0000256" key="9">
    <source>
        <dbReference type="ARBA" id="ARBA00023157"/>
    </source>
</evidence>
<dbReference type="KEGG" id="pchm:VFPPC_02123"/>
<protein>
    <submittedName>
        <fullName evidence="12">Metalloprotease 1</fullName>
    </submittedName>
</protein>
<dbReference type="InterPro" id="IPR024079">
    <property type="entry name" value="MetalloPept_cat_dom_sf"/>
</dbReference>